<feature type="non-terminal residue" evidence="1">
    <location>
        <position position="138"/>
    </location>
</feature>
<organism evidence="1 2">
    <name type="scientific">Datura stramonium</name>
    <name type="common">Jimsonweed</name>
    <name type="synonym">Common thornapple</name>
    <dbReference type="NCBI Taxonomy" id="4076"/>
    <lineage>
        <taxon>Eukaryota</taxon>
        <taxon>Viridiplantae</taxon>
        <taxon>Streptophyta</taxon>
        <taxon>Embryophyta</taxon>
        <taxon>Tracheophyta</taxon>
        <taxon>Spermatophyta</taxon>
        <taxon>Magnoliopsida</taxon>
        <taxon>eudicotyledons</taxon>
        <taxon>Gunneridae</taxon>
        <taxon>Pentapetalae</taxon>
        <taxon>asterids</taxon>
        <taxon>lamiids</taxon>
        <taxon>Solanales</taxon>
        <taxon>Solanaceae</taxon>
        <taxon>Solanoideae</taxon>
        <taxon>Datureae</taxon>
        <taxon>Datura</taxon>
    </lineage>
</organism>
<name>A0ABS8V8Q7_DATST</name>
<sequence>MATNNDQFIQAMLSGHEITSISNESLDPTAKHTELNSLIIESLVVIGRWIEVFIAKFVKVLLFEPHGATILLGLGCCTSEGVEGAVLGYFSEGLLGYTHSLTIEVVKSGVSLVGCCTSIGRWKVLFVIGIATFVVNLL</sequence>
<evidence type="ECO:0000313" key="1">
    <source>
        <dbReference type="EMBL" id="MCD9643322.1"/>
    </source>
</evidence>
<comment type="caution">
    <text evidence="1">The sequence shown here is derived from an EMBL/GenBank/DDBJ whole genome shotgun (WGS) entry which is preliminary data.</text>
</comment>
<gene>
    <name evidence="1" type="ORF">HAX54_030669</name>
</gene>
<reference evidence="1 2" key="1">
    <citation type="journal article" date="2021" name="BMC Genomics">
        <title>Datura genome reveals duplications of psychoactive alkaloid biosynthetic genes and high mutation rate following tissue culture.</title>
        <authorList>
            <person name="Rajewski A."/>
            <person name="Carter-House D."/>
            <person name="Stajich J."/>
            <person name="Litt A."/>
        </authorList>
    </citation>
    <scope>NUCLEOTIDE SEQUENCE [LARGE SCALE GENOMIC DNA]</scope>
    <source>
        <strain evidence="1">AR-01</strain>
    </source>
</reference>
<dbReference type="EMBL" id="JACEIK010003859">
    <property type="protein sequence ID" value="MCD9643322.1"/>
    <property type="molecule type" value="Genomic_DNA"/>
</dbReference>
<keyword evidence="2" id="KW-1185">Reference proteome</keyword>
<evidence type="ECO:0000313" key="2">
    <source>
        <dbReference type="Proteomes" id="UP000823775"/>
    </source>
</evidence>
<protein>
    <submittedName>
        <fullName evidence="1">Uncharacterized protein</fullName>
    </submittedName>
</protein>
<dbReference type="Proteomes" id="UP000823775">
    <property type="component" value="Unassembled WGS sequence"/>
</dbReference>
<accession>A0ABS8V8Q7</accession>
<proteinExistence type="predicted"/>